<evidence type="ECO:0000313" key="4">
    <source>
        <dbReference type="Proteomes" id="UP001062263"/>
    </source>
</evidence>
<organism evidence="3 4">
    <name type="scientific">Akkermansia biwaensis</name>
    <dbReference type="NCBI Taxonomy" id="2946555"/>
    <lineage>
        <taxon>Bacteria</taxon>
        <taxon>Pseudomonadati</taxon>
        <taxon>Verrucomicrobiota</taxon>
        <taxon>Verrucomicrobiia</taxon>
        <taxon>Verrucomicrobiales</taxon>
        <taxon>Akkermansiaceae</taxon>
        <taxon>Akkermansia</taxon>
    </lineage>
</organism>
<sequence length="637" mass="69416">MDFMSKRFFVLLLALGMGNWNAFGMDGDASTAVPVQPAAPAEGAEFTRLPVSWKANPRDVATAKAAWKTLSAYHQGKPVSGRKLHVVYVTFKDRPALDKYRERYDHLLKNIQAYYADQMQANGFPPLTFKLDLDDRGRLIVHDAYVDKPMSGMNVQNSGPVSREAARKVLASKGIDIEKEHVLIICQLPDGVGPYYGGGFSHQGTGWTCDQEGLDPANFLDTSMMEGGRFKVTKGRNASIYIGGTAHELGHSFGLPHTGTGWDYPDAGESLMGSGNYTYGNELRKEGKGSFLSPTDALKLASVPLFNGVETSLPPDASFGRMIGKYVPGSFERLEAVPVKNGLRLKGKARLDRPAYGVVVHLDPPGGSDYDSNAVGAALNDEGEFDLTICRPGFKGGFIEMRVAVLNCDSTRCMTTLPVWLDGKGARVPSLAQSVYFGDVQNLWIRGRMNEAKKALEEVERRHGARPEVQEWLPVWKRALERRDASQEFTPAGVPADLASISLNDCKPSVAQVGWAVPLWDVLFPSDLGPVPFFKTIGRPERFILAHAPAVFAYDLNGAWKEFRADVGLPFGSRGSVRFGVYLDGKKLFESPVLKDGSSVPVQVAVEGGKKLEIRVDDAGDGNTADWGIIANGVLAR</sequence>
<gene>
    <name evidence="3" type="ORF">Abiwalacus_03410</name>
</gene>
<dbReference type="SUPFAM" id="SSF55486">
    <property type="entry name" value="Metalloproteases ('zincins'), catalytic domain"/>
    <property type="match status" value="1"/>
</dbReference>
<keyword evidence="1" id="KW-0732">Signal</keyword>
<feature type="chain" id="PRO_5046844728" evidence="1">
    <location>
        <begin position="23"/>
        <end position="637"/>
    </location>
</feature>
<dbReference type="InterPro" id="IPR013222">
    <property type="entry name" value="Glyco_hyd_98_carb-bd"/>
</dbReference>
<dbReference type="InterPro" id="IPR008979">
    <property type="entry name" value="Galactose-bd-like_sf"/>
</dbReference>
<evidence type="ECO:0000313" key="3">
    <source>
        <dbReference type="EMBL" id="BDL42767.1"/>
    </source>
</evidence>
<dbReference type="SMART" id="SM00776">
    <property type="entry name" value="NPCBM"/>
    <property type="match status" value="1"/>
</dbReference>
<protein>
    <submittedName>
        <fullName evidence="3">Glycosyhydrolase</fullName>
    </submittedName>
</protein>
<dbReference type="EMBL" id="AP025943">
    <property type="protein sequence ID" value="BDL42767.1"/>
    <property type="molecule type" value="Genomic_DNA"/>
</dbReference>
<dbReference type="Gene3D" id="2.60.120.1060">
    <property type="entry name" value="NPCBM/NEW2 domain"/>
    <property type="match status" value="1"/>
</dbReference>
<accession>A0ABM7ZDK3</accession>
<feature type="signal peptide" evidence="1">
    <location>
        <begin position="1"/>
        <end position="22"/>
    </location>
</feature>
<dbReference type="Pfam" id="PF08305">
    <property type="entry name" value="NPCBM"/>
    <property type="match status" value="1"/>
</dbReference>
<dbReference type="Proteomes" id="UP001062263">
    <property type="component" value="Chromosome"/>
</dbReference>
<name>A0ABM7ZDK3_9BACT</name>
<keyword evidence="4" id="KW-1185">Reference proteome</keyword>
<feature type="domain" description="Glycosyl hydrolase family 98 putative carbohydrate-binding module" evidence="2">
    <location>
        <begin position="497"/>
        <end position="637"/>
    </location>
</feature>
<dbReference type="InterPro" id="IPR038637">
    <property type="entry name" value="NPCBM_sf"/>
</dbReference>
<evidence type="ECO:0000259" key="2">
    <source>
        <dbReference type="SMART" id="SM00776"/>
    </source>
</evidence>
<reference evidence="3" key="1">
    <citation type="submission" date="2022-06" db="EMBL/GenBank/DDBJ databases">
        <title>Akkermansia biwalacus sp. nov., an anaerobic mucin-degrading bacterium isolated from human intestine.</title>
        <authorList>
            <person name="Kobayashi Y."/>
            <person name="Inoue S."/>
            <person name="Kawahara T."/>
            <person name="Kohda N."/>
        </authorList>
    </citation>
    <scope>NUCLEOTIDE SEQUENCE</scope>
    <source>
        <strain evidence="3">WON2089</strain>
    </source>
</reference>
<proteinExistence type="predicted"/>
<evidence type="ECO:0000256" key="1">
    <source>
        <dbReference type="SAM" id="SignalP"/>
    </source>
</evidence>
<dbReference type="SUPFAM" id="SSF49785">
    <property type="entry name" value="Galactose-binding domain-like"/>
    <property type="match status" value="1"/>
</dbReference>